<organism evidence="14 15">
    <name type="scientific">Pycnoporus cinnabarinus</name>
    <name type="common">Cinnabar-red polypore</name>
    <name type="synonym">Trametes cinnabarina</name>
    <dbReference type="NCBI Taxonomy" id="5643"/>
    <lineage>
        <taxon>Eukaryota</taxon>
        <taxon>Fungi</taxon>
        <taxon>Dikarya</taxon>
        <taxon>Basidiomycota</taxon>
        <taxon>Agaricomycotina</taxon>
        <taxon>Agaricomycetes</taxon>
        <taxon>Polyporales</taxon>
        <taxon>Polyporaceae</taxon>
        <taxon>Trametes</taxon>
    </lineage>
</organism>
<dbReference type="InterPro" id="IPR007207">
    <property type="entry name" value="Not_N"/>
</dbReference>
<feature type="domain" description="CCR4-Not complex component Not N-terminal" evidence="12">
    <location>
        <begin position="3"/>
        <end position="232"/>
    </location>
</feature>
<dbReference type="GO" id="GO:0030015">
    <property type="term" value="C:CCR4-NOT core complex"/>
    <property type="evidence" value="ECO:0007669"/>
    <property type="project" value="UniProtKB-UniRule"/>
</dbReference>
<evidence type="ECO:0000256" key="5">
    <source>
        <dbReference type="ARBA" id="ARBA00022491"/>
    </source>
</evidence>
<dbReference type="Pfam" id="PF04153">
    <property type="entry name" value="NOT2_3_5_C"/>
    <property type="match status" value="1"/>
</dbReference>
<dbReference type="Gene3D" id="2.30.30.1020">
    <property type="entry name" value="CCR4-NOT complex subunit 2/3/5, C-terminal domain"/>
    <property type="match status" value="1"/>
</dbReference>
<evidence type="ECO:0000259" key="12">
    <source>
        <dbReference type="Pfam" id="PF04065"/>
    </source>
</evidence>
<evidence type="ECO:0000256" key="4">
    <source>
        <dbReference type="ARBA" id="ARBA00022490"/>
    </source>
</evidence>
<evidence type="ECO:0000256" key="9">
    <source>
        <dbReference type="ARBA" id="ARBA00023242"/>
    </source>
</evidence>
<comment type="function">
    <text evidence="10">Acts as component of the CCR4-NOT core complex, which in the nucleus seems to be a general transcription factor, and in the cytoplasm the major mRNA deadenylase involved in mRNA turnover. The NOT protein subcomplex negatively regulates the basal and activated transcription of many genes. Preferentially affects TC-type TATA element-dependent transcription. Could directly or indirectly inhibit component(s) of the general transcription machinery.</text>
</comment>
<evidence type="ECO:0000256" key="6">
    <source>
        <dbReference type="ARBA" id="ARBA00022553"/>
    </source>
</evidence>
<dbReference type="InterPro" id="IPR040168">
    <property type="entry name" value="Not2/3/5"/>
</dbReference>
<reference evidence="14" key="1">
    <citation type="submission" date="2014-01" db="EMBL/GenBank/DDBJ databases">
        <title>The genome of the white-rot fungus Pycnoporus cinnabarinus: a basidiomycete model with a versatile arsenal for lignocellulosic biomass breakdown.</title>
        <authorList>
            <person name="Levasseur A."/>
            <person name="Lomascolo A."/>
            <person name="Ruiz-Duenas F.J."/>
            <person name="Uzan E."/>
            <person name="Piumi F."/>
            <person name="Kues U."/>
            <person name="Ram A.F.J."/>
            <person name="Murat C."/>
            <person name="Haon M."/>
            <person name="Benoit I."/>
            <person name="Arfi Y."/>
            <person name="Chevret D."/>
            <person name="Drula E."/>
            <person name="Kwon M.J."/>
            <person name="Gouret P."/>
            <person name="Lesage-Meessen L."/>
            <person name="Lombard V."/>
            <person name="Mariette J."/>
            <person name="Noirot C."/>
            <person name="Park J."/>
            <person name="Patyshakuliyeva A."/>
            <person name="Wieneger R.A.B."/>
            <person name="Wosten H.A.B."/>
            <person name="Martin F."/>
            <person name="Coutinho P.M."/>
            <person name="de Vries R."/>
            <person name="Martinez A.T."/>
            <person name="Klopp C."/>
            <person name="Pontarotti P."/>
            <person name="Henrissat B."/>
            <person name="Record E."/>
        </authorList>
    </citation>
    <scope>NUCLEOTIDE SEQUENCE [LARGE SCALE GENOMIC DNA]</scope>
    <source>
        <strain evidence="14">BRFM137</strain>
    </source>
</reference>
<dbReference type="EMBL" id="CCBP010000125">
    <property type="protein sequence ID" value="CDO74089.1"/>
    <property type="molecule type" value="Genomic_DNA"/>
</dbReference>
<evidence type="ECO:0000256" key="10">
    <source>
        <dbReference type="PIRNR" id="PIRNR005290"/>
    </source>
</evidence>
<evidence type="ECO:0000313" key="15">
    <source>
        <dbReference type="Proteomes" id="UP000029665"/>
    </source>
</evidence>
<feature type="compositionally biased region" description="Low complexity" evidence="11">
    <location>
        <begin position="501"/>
        <end position="538"/>
    </location>
</feature>
<keyword evidence="10" id="KW-0010">Activator</keyword>
<feature type="compositionally biased region" description="Basic and acidic residues" evidence="11">
    <location>
        <begin position="264"/>
        <end position="279"/>
    </location>
</feature>
<feature type="compositionally biased region" description="Low complexity" evidence="11">
    <location>
        <begin position="548"/>
        <end position="579"/>
    </location>
</feature>
<feature type="compositionally biased region" description="Low complexity" evidence="11">
    <location>
        <begin position="351"/>
        <end position="374"/>
    </location>
</feature>
<feature type="region of interest" description="Disordered" evidence="11">
    <location>
        <begin position="238"/>
        <end position="587"/>
    </location>
</feature>
<gene>
    <name evidence="14" type="ORF">BN946_scf185043.g139</name>
</gene>
<evidence type="ECO:0000313" key="14">
    <source>
        <dbReference type="EMBL" id="CDO74089.1"/>
    </source>
</evidence>
<dbReference type="InterPro" id="IPR012270">
    <property type="entry name" value="CCR4-NOT_su3/5"/>
</dbReference>
<protein>
    <recommendedName>
        <fullName evidence="10">General negative regulator of transcription subunit</fullName>
    </recommendedName>
</protein>
<dbReference type="InterPro" id="IPR038635">
    <property type="entry name" value="CCR4-NOT_su2/3/5_C_sf"/>
</dbReference>
<feature type="compositionally biased region" description="Acidic residues" evidence="11">
    <location>
        <begin position="243"/>
        <end position="254"/>
    </location>
</feature>
<dbReference type="HOGENOM" id="CLU_013819_3_0_1"/>
<feature type="compositionally biased region" description="Polar residues" evidence="11">
    <location>
        <begin position="375"/>
        <end position="404"/>
    </location>
</feature>
<feature type="compositionally biased region" description="Polar residues" evidence="11">
    <location>
        <begin position="308"/>
        <end position="318"/>
    </location>
</feature>
<evidence type="ECO:0000256" key="3">
    <source>
        <dbReference type="ARBA" id="ARBA00007682"/>
    </source>
</evidence>
<dbReference type="GO" id="GO:0005634">
    <property type="term" value="C:nucleus"/>
    <property type="evidence" value="ECO:0007669"/>
    <property type="project" value="UniProtKB-SubCell"/>
</dbReference>
<dbReference type="InterPro" id="IPR007282">
    <property type="entry name" value="NOT2/3/5_C"/>
</dbReference>
<keyword evidence="9 10" id="KW-0539">Nucleus</keyword>
<keyword evidence="5 10" id="KW-0678">Repressor</keyword>
<comment type="caution">
    <text evidence="14">The sequence shown here is derived from an EMBL/GenBank/DDBJ whole genome shotgun (WGS) entry which is preliminary data.</text>
</comment>
<dbReference type="GO" id="GO:0000289">
    <property type="term" value="P:nuclear-transcribed mRNA poly(A) tail shortening"/>
    <property type="evidence" value="ECO:0007669"/>
    <property type="project" value="UniProtKB-ARBA"/>
</dbReference>
<feature type="compositionally biased region" description="Polar residues" evidence="11">
    <location>
        <begin position="462"/>
        <end position="488"/>
    </location>
</feature>
<proteinExistence type="inferred from homology"/>
<comment type="subcellular location">
    <subcellularLocation>
        <location evidence="2 10">Cytoplasm</location>
    </subcellularLocation>
    <subcellularLocation>
        <location evidence="1 10">Nucleus</location>
    </subcellularLocation>
</comment>
<feature type="compositionally biased region" description="Low complexity" evidence="11">
    <location>
        <begin position="329"/>
        <end position="341"/>
    </location>
</feature>
<dbReference type="Proteomes" id="UP000029665">
    <property type="component" value="Unassembled WGS sequence"/>
</dbReference>
<dbReference type="AlphaFoldDB" id="A0A060SPD0"/>
<keyword evidence="8 10" id="KW-0804">Transcription</keyword>
<dbReference type="OMA" id="YKPQTPY"/>
<evidence type="ECO:0000256" key="1">
    <source>
        <dbReference type="ARBA" id="ARBA00004123"/>
    </source>
</evidence>
<dbReference type="PANTHER" id="PTHR23326">
    <property type="entry name" value="CCR4 NOT-RELATED"/>
    <property type="match status" value="1"/>
</dbReference>
<comment type="similarity">
    <text evidence="3 10">Belongs to the CNOT2/3/5 family.</text>
</comment>
<keyword evidence="7 10" id="KW-0805">Transcription regulation</keyword>
<name>A0A060SPD0_PYCCI</name>
<feature type="compositionally biased region" description="Polar residues" evidence="11">
    <location>
        <begin position="286"/>
        <end position="297"/>
    </location>
</feature>
<sequence>MAARKLQTEIDRTLKKVAEGVELFESIYDKMQASSNQTQKEKLETDLKTQIKKLQRLRDQIKTWVASNDIKDKSALLENRKLIETQMEKFKACEKEMKTKAFSKEGLTQASKLDPKQQEKADTMSWVQQMLDELMVQVETAEAEIETLQGGGKKKNKAGGAAAERLETLERLNERRKWHISRLEIILRLLDNGSLPTEKVLALQDDVKYFVENNMEDDFDEYEEVYDDLNLDEEEEKFRLPADDNESEDSEERSEDLPIRTPVKKHDDDSLSHKRDHSPVLKKAATTLQQRKQSIAAETTKPPPPANFAQQSVASMVKTTPAPPPRNPPSGYAKVAAAAVAPPQPAISQQNPPSNATVVPPTPTASNVSSSAAADQQSAVTSSPSLTHPSVTSPMLSSAASVSHQPDDSVFSAYGSPALNDAVPSSIGGPAATSSPQRQTARKASLPSPTSLQPPGIPHPAQQDSQQAPVPSPLNGSSQATPSQQTPAPTGLSPRPQEARAFPGASSSAVAPSASPMPQAAQQQPQQQQVPQFPPGVALSSADQTKLAQAAPGSARPPSAAASQLPPGSQLPQQQQQQQRPTAFPGSLSDLVMSFENVKQKGFLAPHRMSNLDQVHKLLQGSYTSMPQPQDTEKPKYYVPRNPVQTPSYYPQVPNPILSSPGIFSQLDVETLFYVFYYHPGTYQQYLAAKELKRQSWRFHVKYLTWFQRHSEPQAITEEYEQGVYVYFDWEGSWCQRKKSDFRFEYRYLSED</sequence>
<dbReference type="GO" id="GO:0006355">
    <property type="term" value="P:regulation of DNA-templated transcription"/>
    <property type="evidence" value="ECO:0007669"/>
    <property type="project" value="InterPro"/>
</dbReference>
<feature type="domain" description="NOT2/NOT3/NOT5 C-terminal" evidence="13">
    <location>
        <begin position="623"/>
        <end position="749"/>
    </location>
</feature>
<keyword evidence="4 10" id="KW-0963">Cytoplasm</keyword>
<keyword evidence="6" id="KW-0597">Phosphoprotein</keyword>
<evidence type="ECO:0000259" key="13">
    <source>
        <dbReference type="Pfam" id="PF04153"/>
    </source>
</evidence>
<dbReference type="STRING" id="5643.A0A060SPD0"/>
<dbReference type="FunFam" id="2.30.30.1020:FF:000006">
    <property type="entry name" value="CCR4-NOT transcription complex, subunit 3"/>
    <property type="match status" value="1"/>
</dbReference>
<accession>A0A060SPD0</accession>
<dbReference type="Pfam" id="PF04065">
    <property type="entry name" value="Not3"/>
    <property type="match status" value="1"/>
</dbReference>
<dbReference type="PIRSF" id="PIRSF005290">
    <property type="entry name" value="NOT_su_3_5"/>
    <property type="match status" value="1"/>
</dbReference>
<evidence type="ECO:0000256" key="7">
    <source>
        <dbReference type="ARBA" id="ARBA00023015"/>
    </source>
</evidence>
<dbReference type="OrthoDB" id="293823at2759"/>
<keyword evidence="15" id="KW-1185">Reference proteome</keyword>
<evidence type="ECO:0000256" key="11">
    <source>
        <dbReference type="SAM" id="MobiDB-lite"/>
    </source>
</evidence>
<dbReference type="GO" id="GO:0000932">
    <property type="term" value="C:P-body"/>
    <property type="evidence" value="ECO:0007669"/>
    <property type="project" value="UniProtKB-UniRule"/>
</dbReference>
<evidence type="ECO:0000256" key="2">
    <source>
        <dbReference type="ARBA" id="ARBA00004496"/>
    </source>
</evidence>
<evidence type="ECO:0000256" key="8">
    <source>
        <dbReference type="ARBA" id="ARBA00023163"/>
    </source>
</evidence>